<dbReference type="InterPro" id="IPR011047">
    <property type="entry name" value="Quinoprotein_ADH-like_sf"/>
</dbReference>
<dbReference type="PANTHER" id="PTHR11347">
    <property type="entry name" value="CYCLIC NUCLEOTIDE PHOSPHODIESTERASE"/>
    <property type="match status" value="1"/>
</dbReference>
<dbReference type="Pfam" id="PF00233">
    <property type="entry name" value="PDEase_I"/>
    <property type="match status" value="1"/>
</dbReference>
<evidence type="ECO:0000256" key="1">
    <source>
        <dbReference type="ARBA" id="ARBA00022535"/>
    </source>
</evidence>
<reference evidence="8 9" key="1">
    <citation type="submission" date="2023-05" db="EMBL/GenBank/DDBJ databases">
        <title>A 100% complete, gapless, phased diploid assembly of the Scenedesmus obliquus UTEX 3031 genome.</title>
        <authorList>
            <person name="Biondi T.C."/>
            <person name="Hanschen E.R."/>
            <person name="Kwon T."/>
            <person name="Eng W."/>
            <person name="Kruse C.P.S."/>
            <person name="Koehler S.I."/>
            <person name="Kunde Y."/>
            <person name="Gleasner C.D."/>
            <person name="You Mak K.T."/>
            <person name="Polle J."/>
            <person name="Hovde B.T."/>
            <person name="Starkenburg S.R."/>
        </authorList>
    </citation>
    <scope>NUCLEOTIDE SEQUENCE [LARGE SCALE GENOMIC DNA]</scope>
    <source>
        <strain evidence="8 9">DOE0152z</strain>
    </source>
</reference>
<protein>
    <recommendedName>
        <fullName evidence="5">Phosphodiesterase</fullName>
        <ecNumber evidence="5">3.1.4.-</ecNumber>
    </recommendedName>
</protein>
<evidence type="ECO:0000259" key="7">
    <source>
        <dbReference type="PROSITE" id="PS51845"/>
    </source>
</evidence>
<dbReference type="Pfam" id="PF01590">
    <property type="entry name" value="GAF"/>
    <property type="match status" value="2"/>
</dbReference>
<dbReference type="PRINTS" id="PR00387">
    <property type="entry name" value="PDIESTERASE1"/>
</dbReference>
<dbReference type="PROSITE" id="PS51845">
    <property type="entry name" value="PDEASE_I_2"/>
    <property type="match status" value="1"/>
</dbReference>
<comment type="cofactor">
    <cofactor evidence="5">
        <name>a divalent metal cation</name>
        <dbReference type="ChEBI" id="CHEBI:60240"/>
    </cofactor>
    <text evidence="5">Binds 2 divalent metal cations per subunit. Site 1 may preferentially bind zinc ions, while site 2 has a preference for magnesium and/or manganese ions.</text>
</comment>
<evidence type="ECO:0000256" key="3">
    <source>
        <dbReference type="ARBA" id="ARBA00022801"/>
    </source>
</evidence>
<feature type="compositionally biased region" description="Acidic residues" evidence="6">
    <location>
        <begin position="1082"/>
        <end position="1118"/>
    </location>
</feature>
<dbReference type="PROSITE" id="PS00126">
    <property type="entry name" value="PDEASE_I_1"/>
    <property type="match status" value="1"/>
</dbReference>
<dbReference type="CDD" id="cd00077">
    <property type="entry name" value="HDc"/>
    <property type="match status" value="1"/>
</dbReference>
<dbReference type="InterPro" id="IPR023088">
    <property type="entry name" value="PDEase"/>
</dbReference>
<organism evidence="8 9">
    <name type="scientific">Tetradesmus obliquus</name>
    <name type="common">Green alga</name>
    <name type="synonym">Acutodesmus obliquus</name>
    <dbReference type="NCBI Taxonomy" id="3088"/>
    <lineage>
        <taxon>Eukaryota</taxon>
        <taxon>Viridiplantae</taxon>
        <taxon>Chlorophyta</taxon>
        <taxon>core chlorophytes</taxon>
        <taxon>Chlorophyceae</taxon>
        <taxon>CS clade</taxon>
        <taxon>Sphaeropleales</taxon>
        <taxon>Scenedesmaceae</taxon>
        <taxon>Tetradesmus</taxon>
    </lineage>
</organism>
<keyword evidence="4" id="KW-0675">Receptor</keyword>
<dbReference type="SMART" id="SM00320">
    <property type="entry name" value="WD40"/>
    <property type="match status" value="4"/>
</dbReference>
<dbReference type="SUPFAM" id="SSF55781">
    <property type="entry name" value="GAF domain-like"/>
    <property type="match status" value="2"/>
</dbReference>
<evidence type="ECO:0000256" key="4">
    <source>
        <dbReference type="ARBA" id="ARBA00023170"/>
    </source>
</evidence>
<dbReference type="Gene3D" id="1.10.1300.10">
    <property type="entry name" value="3'5'-cyclic nucleotide phosphodiesterase, catalytic domain"/>
    <property type="match status" value="1"/>
</dbReference>
<dbReference type="SMART" id="SM00065">
    <property type="entry name" value="GAF"/>
    <property type="match status" value="2"/>
</dbReference>
<dbReference type="InterPro" id="IPR023174">
    <property type="entry name" value="PDEase_CS"/>
</dbReference>
<comment type="similarity">
    <text evidence="5">Belongs to the cyclic nucleotide phosphodiesterase family.</text>
</comment>
<gene>
    <name evidence="8" type="ORF">OEZ85_012163</name>
</gene>
<dbReference type="EMBL" id="CP126210">
    <property type="protein sequence ID" value="WIA12086.1"/>
    <property type="molecule type" value="Genomic_DNA"/>
</dbReference>
<accession>A0ABY8TSI4</accession>
<dbReference type="Gene3D" id="3.30.450.40">
    <property type="match status" value="2"/>
</dbReference>
<evidence type="ECO:0000256" key="5">
    <source>
        <dbReference type="RuleBase" id="RU363067"/>
    </source>
</evidence>
<keyword evidence="2 5" id="KW-0479">Metal-binding</keyword>
<keyword evidence="9" id="KW-1185">Reference proteome</keyword>
<proteinExistence type="inferred from homology"/>
<keyword evidence="1" id="KW-0140">cGMP</keyword>
<dbReference type="Gene3D" id="2.130.10.10">
    <property type="entry name" value="YVTN repeat-like/Quinoprotein amine dehydrogenase"/>
    <property type="match status" value="1"/>
</dbReference>
<dbReference type="InterPro" id="IPR003607">
    <property type="entry name" value="HD/PDEase_dom"/>
</dbReference>
<dbReference type="InterPro" id="IPR015943">
    <property type="entry name" value="WD40/YVTN_repeat-like_dom_sf"/>
</dbReference>
<dbReference type="SUPFAM" id="SSF50998">
    <property type="entry name" value="Quinoprotein alcohol dehydrogenase-like"/>
    <property type="match status" value="1"/>
</dbReference>
<evidence type="ECO:0000256" key="6">
    <source>
        <dbReference type="SAM" id="MobiDB-lite"/>
    </source>
</evidence>
<keyword evidence="3 5" id="KW-0378">Hydrolase</keyword>
<dbReference type="SUPFAM" id="SSF109604">
    <property type="entry name" value="HD-domain/PDEase-like"/>
    <property type="match status" value="1"/>
</dbReference>
<feature type="domain" description="PDEase" evidence="7">
    <location>
        <begin position="453"/>
        <end position="781"/>
    </location>
</feature>
<dbReference type="InterPro" id="IPR001680">
    <property type="entry name" value="WD40_rpt"/>
</dbReference>
<dbReference type="InterPro" id="IPR029016">
    <property type="entry name" value="GAF-like_dom_sf"/>
</dbReference>
<sequence length="1118" mass="119456">MDVQSLCKAIDLINKLAVELDIDAAMRSVRDCALELLECDRVTLFLIIESRRELRAKTAEGVTIVVRFGEGIAGTVAQRGGVMNIEDAYCDPLFSPEVDVRLGYRTNSILCCSIADMSGKNIAVLQALNKRSGSFTKLDEQHLQLFGVHLGNTLAKARLYEETKRERARLSTLNKCFKRLNAVTDLSGALDTIALAVKELVHARHVVVLLMDVSKRTLWSSISTSSTGFAARLFCVKEGEGIIGACAADGAQVALCLADKQCADSKLLELHELLAKRRSKLADVLLQPVTDPSNGKCMAVLCALNKHERPASRDIFYEQTFTPSDCEALSVFSMEVADVLSQRALEVSFASAMSGSMSGAGAAQEQLTSMLKAQLLDYFSTTSEEVERSQSSTNIASRQFLHHCASISGPHIGSRQLDNEAPAEDRIMRRCSIFLTEEAATGLCSPLGSPLSPSRSFQHHLPSPLGRSASTLASLRPQLLSWELDCSTRSQEELVRMAYDVFMMSGVVQELELAESDLSLFLSAVAGHYHAHVPYHNFGHAVQVLHTVWMIMEHSSARCVLSAGEELVLLVAAICHDLDHDGFTNSYHVASHSELAQRYNDKSVQENHHCALTFQLLRTSGNLLARFAERAEWEAARRLLVEAILSTDMHGHFTLTQELQKHGPAFAPELEADRTLLVKAILHAADISNPLRPWQGALAAAERVHAEFAQQAAQERLQQLPVAPHMEASDPAVWARMEVEFIDYVVGPLWSRLSQFFPALQQPLQQMHDNRASSTFALGTPDGRVRTYDTVTGRLRSSLASAVGALAAKNGPGGAAGHLAEGHTCLAWVDTEDDGKGMSRSWVAVGTSSGAVKLYDSATGEVKWQTNSCNEGGVDCLAYSASSSSSTLLSSGRDGQVCSLEPAKGSKRGTFKGSKHAVTAAALSADGSKLILGGSSLSVWDMAAQQRTSKLTGHPLPVQVLAFAPGAGFALSAAEGERLVAVWATPSKQGGRKKAGAGAAASLAVEQPVVGLSTVAAEGEAPGAFFAAATTEAGEAYAGGQAGAAAAAAAGAEEAATAGPQVVYQESDSEAEVEVVDAAGGYDDDEDDEGGFYTDEDGDDDEDDELGDGDSEGDDDDE</sequence>
<evidence type="ECO:0000256" key="2">
    <source>
        <dbReference type="ARBA" id="ARBA00022723"/>
    </source>
</evidence>
<dbReference type="InterPro" id="IPR002073">
    <property type="entry name" value="PDEase_catalytic_dom"/>
</dbReference>
<dbReference type="EC" id="3.1.4.-" evidence="5"/>
<name>A0ABY8TSI4_TETOB</name>
<dbReference type="Proteomes" id="UP001244341">
    <property type="component" value="Chromosome 3b"/>
</dbReference>
<dbReference type="SMART" id="SM00471">
    <property type="entry name" value="HDc"/>
    <property type="match status" value="1"/>
</dbReference>
<evidence type="ECO:0000313" key="9">
    <source>
        <dbReference type="Proteomes" id="UP001244341"/>
    </source>
</evidence>
<dbReference type="InterPro" id="IPR003018">
    <property type="entry name" value="GAF"/>
</dbReference>
<feature type="region of interest" description="Disordered" evidence="6">
    <location>
        <begin position="1077"/>
        <end position="1118"/>
    </location>
</feature>
<evidence type="ECO:0000313" key="8">
    <source>
        <dbReference type="EMBL" id="WIA12086.1"/>
    </source>
</evidence>
<dbReference type="InterPro" id="IPR036971">
    <property type="entry name" value="PDEase_catalytic_dom_sf"/>
</dbReference>